<dbReference type="VEuPathDB" id="FungiDB:DEHA2B03498g"/>
<dbReference type="HOGENOM" id="CLU_2621985_0_0_1"/>
<proteinExistence type="predicted"/>
<dbReference type="RefSeq" id="XP_457116.1">
    <property type="nucleotide sequence ID" value="XM_457116.1"/>
</dbReference>
<protein>
    <submittedName>
        <fullName evidence="1">DEHA2B03498p</fullName>
    </submittedName>
</protein>
<name>Q6BXF3_DEBHA</name>
<accession>Q6BXF3</accession>
<dbReference type="GeneID" id="2913725"/>
<dbReference type="AlphaFoldDB" id="Q6BXF3"/>
<dbReference type="KEGG" id="dha:DEHA2B03498g"/>
<organism evidence="1 2">
    <name type="scientific">Debaryomyces hansenii (strain ATCC 36239 / CBS 767 / BCRC 21394 / JCM 1990 / NBRC 0083 / IGC 2968)</name>
    <name type="common">Yeast</name>
    <name type="synonym">Torulaspora hansenii</name>
    <dbReference type="NCBI Taxonomy" id="284592"/>
    <lineage>
        <taxon>Eukaryota</taxon>
        <taxon>Fungi</taxon>
        <taxon>Dikarya</taxon>
        <taxon>Ascomycota</taxon>
        <taxon>Saccharomycotina</taxon>
        <taxon>Pichiomycetes</taxon>
        <taxon>Debaryomycetaceae</taxon>
        <taxon>Debaryomyces</taxon>
    </lineage>
</organism>
<dbReference type="Proteomes" id="UP000000599">
    <property type="component" value="Chromosome B"/>
</dbReference>
<reference evidence="1 2" key="1">
    <citation type="journal article" date="2004" name="Nature">
        <title>Genome evolution in yeasts.</title>
        <authorList>
            <consortium name="Genolevures"/>
            <person name="Dujon B."/>
            <person name="Sherman D."/>
            <person name="Fischer G."/>
            <person name="Durrens P."/>
            <person name="Casaregola S."/>
            <person name="Lafontaine I."/>
            <person name="de Montigny J."/>
            <person name="Marck C."/>
            <person name="Neuveglise C."/>
            <person name="Talla E."/>
            <person name="Goffard N."/>
            <person name="Frangeul L."/>
            <person name="Aigle M."/>
            <person name="Anthouard V."/>
            <person name="Babour A."/>
            <person name="Barbe V."/>
            <person name="Barnay S."/>
            <person name="Blanchin S."/>
            <person name="Beckerich J.M."/>
            <person name="Beyne E."/>
            <person name="Bleykasten C."/>
            <person name="Boisrame A."/>
            <person name="Boyer J."/>
            <person name="Cattolico L."/>
            <person name="Confanioleri F."/>
            <person name="de Daruvar A."/>
            <person name="Despons L."/>
            <person name="Fabre E."/>
            <person name="Fairhead C."/>
            <person name="Ferry-Dumazet H."/>
            <person name="Groppi A."/>
            <person name="Hantraye F."/>
            <person name="Hennequin C."/>
            <person name="Jauniaux N."/>
            <person name="Joyet P."/>
            <person name="Kachouri R."/>
            <person name="Kerrest A."/>
            <person name="Koszul R."/>
            <person name="Lemaire M."/>
            <person name="Lesur I."/>
            <person name="Ma L."/>
            <person name="Muller H."/>
            <person name="Nicaud J.M."/>
            <person name="Nikolski M."/>
            <person name="Oztas S."/>
            <person name="Ozier-Kalogeropoulos O."/>
            <person name="Pellenz S."/>
            <person name="Potier S."/>
            <person name="Richard G.F."/>
            <person name="Straub M.L."/>
            <person name="Suleau A."/>
            <person name="Swennene D."/>
            <person name="Tekaia F."/>
            <person name="Wesolowski-Louvel M."/>
            <person name="Westhof E."/>
            <person name="Wirth B."/>
            <person name="Zeniou-Meyer M."/>
            <person name="Zivanovic I."/>
            <person name="Bolotin-Fukuhara M."/>
            <person name="Thierry A."/>
            <person name="Bouchier C."/>
            <person name="Caudron B."/>
            <person name="Scarpelli C."/>
            <person name="Gaillardin C."/>
            <person name="Weissenbach J."/>
            <person name="Wincker P."/>
            <person name="Souciet J.L."/>
        </authorList>
    </citation>
    <scope>NUCLEOTIDE SEQUENCE [LARGE SCALE GENOMIC DNA]</scope>
    <source>
        <strain evidence="2">ATCC 36239 / CBS 767 / BCRC 21394 / JCM 1990 / NBRC 0083 / IGC 2968</strain>
    </source>
</reference>
<gene>
    <name evidence="1" type="ordered locus">DEHA2B03498g</name>
</gene>
<evidence type="ECO:0000313" key="1">
    <source>
        <dbReference type="EMBL" id="CAG85109.1"/>
    </source>
</evidence>
<keyword evidence="2" id="KW-1185">Reference proteome</keyword>
<evidence type="ECO:0000313" key="2">
    <source>
        <dbReference type="Proteomes" id="UP000000599"/>
    </source>
</evidence>
<sequence length="78" mass="9393">MRFVVAMPQAYTRFHMNMLPYSEVYFQFTRTHETVVTTALSSYNTAETRSRNRKFQQSRMLRLRKQDFMRMPETIGSS</sequence>
<dbReference type="InParanoid" id="Q6BXF3"/>
<dbReference type="EMBL" id="CR382134">
    <property type="protein sequence ID" value="CAG85109.1"/>
    <property type="molecule type" value="Genomic_DNA"/>
</dbReference>